<accession>A0A0C9VZH4</accession>
<keyword evidence="3" id="KW-1185">Reference proteome</keyword>
<dbReference type="HOGENOM" id="CLU_1360572_0_0_1"/>
<protein>
    <submittedName>
        <fullName evidence="2">Uncharacterized protein</fullName>
    </submittedName>
</protein>
<proteinExistence type="predicted"/>
<reference evidence="2 3" key="1">
    <citation type="submission" date="2014-04" db="EMBL/GenBank/DDBJ databases">
        <title>Evolutionary Origins and Diversification of the Mycorrhizal Mutualists.</title>
        <authorList>
            <consortium name="DOE Joint Genome Institute"/>
            <consortium name="Mycorrhizal Genomics Consortium"/>
            <person name="Kohler A."/>
            <person name="Kuo A."/>
            <person name="Nagy L.G."/>
            <person name="Floudas D."/>
            <person name="Copeland A."/>
            <person name="Barry K.W."/>
            <person name="Cichocki N."/>
            <person name="Veneault-Fourrey C."/>
            <person name="LaButti K."/>
            <person name="Lindquist E.A."/>
            <person name="Lipzen A."/>
            <person name="Lundell T."/>
            <person name="Morin E."/>
            <person name="Murat C."/>
            <person name="Riley R."/>
            <person name="Ohm R."/>
            <person name="Sun H."/>
            <person name="Tunlid A."/>
            <person name="Henrissat B."/>
            <person name="Grigoriev I.V."/>
            <person name="Hibbett D.S."/>
            <person name="Martin F."/>
        </authorList>
    </citation>
    <scope>NUCLEOTIDE SEQUENCE [LARGE SCALE GENOMIC DNA]</scope>
    <source>
        <strain evidence="2 3">MD-312</strain>
    </source>
</reference>
<evidence type="ECO:0000313" key="3">
    <source>
        <dbReference type="Proteomes" id="UP000053820"/>
    </source>
</evidence>
<dbReference type="EMBL" id="KN839905">
    <property type="protein sequence ID" value="KIJ58898.1"/>
    <property type="molecule type" value="Genomic_DNA"/>
</dbReference>
<dbReference type="Proteomes" id="UP000053820">
    <property type="component" value="Unassembled WGS sequence"/>
</dbReference>
<dbReference type="AlphaFoldDB" id="A0A0C9VZH4"/>
<organism evidence="2 3">
    <name type="scientific">Hydnomerulius pinastri MD-312</name>
    <dbReference type="NCBI Taxonomy" id="994086"/>
    <lineage>
        <taxon>Eukaryota</taxon>
        <taxon>Fungi</taxon>
        <taxon>Dikarya</taxon>
        <taxon>Basidiomycota</taxon>
        <taxon>Agaricomycotina</taxon>
        <taxon>Agaricomycetes</taxon>
        <taxon>Agaricomycetidae</taxon>
        <taxon>Boletales</taxon>
        <taxon>Boletales incertae sedis</taxon>
        <taxon>Leucogyrophana</taxon>
    </lineage>
</organism>
<gene>
    <name evidence="2" type="ORF">HYDPIDRAFT_33698</name>
</gene>
<feature type="region of interest" description="Disordered" evidence="1">
    <location>
        <begin position="123"/>
        <end position="142"/>
    </location>
</feature>
<evidence type="ECO:0000313" key="2">
    <source>
        <dbReference type="EMBL" id="KIJ58898.1"/>
    </source>
</evidence>
<name>A0A0C9VZH4_9AGAM</name>
<sequence>MFGLAARTCVTFIGRIIGMVIAKSGRGSPFGLAAICFVCFPFSLSARLSWPVPPITNLITGVFVKSALVIGYLHADAHLVGFPGWGIDVAQHELAGMGYFTEHGGVPASLLLTQTRTLIPSSEAKARASTTPHRRVAGSEEAVHISSPPTVAVAERVNTITSPSNAGKSILSTAPAKDLNNDIVDVVLVSAVGSYPGGDGA</sequence>
<evidence type="ECO:0000256" key="1">
    <source>
        <dbReference type="SAM" id="MobiDB-lite"/>
    </source>
</evidence>